<dbReference type="EMBL" id="CASHSV030000024">
    <property type="protein sequence ID" value="CAJ2638552.1"/>
    <property type="molecule type" value="Genomic_DNA"/>
</dbReference>
<proteinExistence type="predicted"/>
<sequence length="114" mass="13257">MMLEYSPKLQNLIIQDLDKANDKYWTDLTVEKYWMDPTMVPVCLSTQLKTCCIRGYKGTKFDLKFAKYIIENSKVLDTMTINSISSMDINEKHQMLVKLSSYTKGSTTCNFLFD</sequence>
<organism evidence="1 2">
    <name type="scientific">Trifolium pratense</name>
    <name type="common">Red clover</name>
    <dbReference type="NCBI Taxonomy" id="57577"/>
    <lineage>
        <taxon>Eukaryota</taxon>
        <taxon>Viridiplantae</taxon>
        <taxon>Streptophyta</taxon>
        <taxon>Embryophyta</taxon>
        <taxon>Tracheophyta</taxon>
        <taxon>Spermatophyta</taxon>
        <taxon>Magnoliopsida</taxon>
        <taxon>eudicotyledons</taxon>
        <taxon>Gunneridae</taxon>
        <taxon>Pentapetalae</taxon>
        <taxon>rosids</taxon>
        <taxon>fabids</taxon>
        <taxon>Fabales</taxon>
        <taxon>Fabaceae</taxon>
        <taxon>Papilionoideae</taxon>
        <taxon>50 kb inversion clade</taxon>
        <taxon>NPAAA clade</taxon>
        <taxon>Hologalegina</taxon>
        <taxon>IRL clade</taxon>
        <taxon>Trifolieae</taxon>
        <taxon>Trifolium</taxon>
    </lineage>
</organism>
<keyword evidence="2" id="KW-1185">Reference proteome</keyword>
<protein>
    <submittedName>
        <fullName evidence="1">Uncharacterized protein</fullName>
    </submittedName>
</protein>
<evidence type="ECO:0000313" key="1">
    <source>
        <dbReference type="EMBL" id="CAJ2638552.1"/>
    </source>
</evidence>
<comment type="caution">
    <text evidence="1">The sequence shown here is derived from an EMBL/GenBank/DDBJ whole genome shotgun (WGS) entry which is preliminary data.</text>
</comment>
<name>A0ACB0J577_TRIPR</name>
<accession>A0ACB0J577</accession>
<reference evidence="1" key="1">
    <citation type="submission" date="2023-10" db="EMBL/GenBank/DDBJ databases">
        <authorList>
            <person name="Rodriguez Cubillos JULIANA M."/>
            <person name="De Vega J."/>
        </authorList>
    </citation>
    <scope>NUCLEOTIDE SEQUENCE</scope>
</reference>
<dbReference type="Proteomes" id="UP001177021">
    <property type="component" value="Unassembled WGS sequence"/>
</dbReference>
<gene>
    <name evidence="1" type="ORF">MILVUS5_LOCUS8741</name>
</gene>
<evidence type="ECO:0000313" key="2">
    <source>
        <dbReference type="Proteomes" id="UP001177021"/>
    </source>
</evidence>